<dbReference type="EMBL" id="BMDP01000003">
    <property type="protein sequence ID" value="GGI54847.1"/>
    <property type="molecule type" value="Genomic_DNA"/>
</dbReference>
<accession>A0A8J3AXR3</accession>
<evidence type="ECO:0000256" key="3">
    <source>
        <dbReference type="ARBA" id="ARBA00022884"/>
    </source>
</evidence>
<evidence type="ECO:0000256" key="5">
    <source>
        <dbReference type="ARBA" id="ARBA00023274"/>
    </source>
</evidence>
<protein>
    <recommendedName>
        <fullName evidence="6">Small ribosomal subunit protein uS17</fullName>
    </recommendedName>
</protein>
<evidence type="ECO:0000313" key="9">
    <source>
        <dbReference type="Proteomes" id="UP000627205"/>
    </source>
</evidence>
<reference evidence="8" key="2">
    <citation type="submission" date="2020-09" db="EMBL/GenBank/DDBJ databases">
        <authorList>
            <person name="Sun Q."/>
            <person name="Sedlacek I."/>
        </authorList>
    </citation>
    <scope>NUCLEOTIDE SEQUENCE</scope>
    <source>
        <strain evidence="8">CCM 7664</strain>
    </source>
</reference>
<keyword evidence="9" id="KW-1185">Reference proteome</keyword>
<evidence type="ECO:0000256" key="1">
    <source>
        <dbReference type="ARBA" id="ARBA00010254"/>
    </source>
</evidence>
<dbReference type="InterPro" id="IPR019979">
    <property type="entry name" value="Ribosomal_uS17_CS"/>
</dbReference>
<dbReference type="AlphaFoldDB" id="A0A8J3AXR3"/>
<dbReference type="SUPFAM" id="SSF50249">
    <property type="entry name" value="Nucleic acid-binding proteins"/>
    <property type="match status" value="1"/>
</dbReference>
<evidence type="ECO:0000256" key="7">
    <source>
        <dbReference type="RuleBase" id="RU003872"/>
    </source>
</evidence>
<dbReference type="InterPro" id="IPR000266">
    <property type="entry name" value="Ribosomal_uS17"/>
</dbReference>
<dbReference type="GO" id="GO:0022627">
    <property type="term" value="C:cytosolic small ribosomal subunit"/>
    <property type="evidence" value="ECO:0007669"/>
    <property type="project" value="UniProtKB-UniRule"/>
</dbReference>
<dbReference type="GO" id="GO:0006412">
    <property type="term" value="P:translation"/>
    <property type="evidence" value="ECO:0007669"/>
    <property type="project" value="UniProtKB-UniRule"/>
</dbReference>
<proteinExistence type="inferred from homology"/>
<dbReference type="InterPro" id="IPR012340">
    <property type="entry name" value="NA-bd_OB-fold"/>
</dbReference>
<name>A0A8J3AXR3_9BURK</name>
<keyword evidence="2 6" id="KW-0699">rRNA-binding</keyword>
<dbReference type="CDD" id="cd00364">
    <property type="entry name" value="Ribosomal_uS17"/>
    <property type="match status" value="1"/>
</dbReference>
<comment type="caution">
    <text evidence="8">The sequence shown here is derived from an EMBL/GenBank/DDBJ whole genome shotgun (WGS) entry which is preliminary data.</text>
</comment>
<keyword evidence="4 6" id="KW-0689">Ribosomal protein</keyword>
<evidence type="ECO:0000256" key="6">
    <source>
        <dbReference type="HAMAP-Rule" id="MF_01345"/>
    </source>
</evidence>
<dbReference type="PANTHER" id="PTHR10744">
    <property type="entry name" value="40S RIBOSOMAL PROTEIN S11 FAMILY MEMBER"/>
    <property type="match status" value="1"/>
</dbReference>
<comment type="similarity">
    <text evidence="1 6 7">Belongs to the universal ribosomal protein uS17 family.</text>
</comment>
<dbReference type="NCBIfam" id="NF004123">
    <property type="entry name" value="PRK05610.1"/>
    <property type="match status" value="1"/>
</dbReference>
<gene>
    <name evidence="6 8" type="primary">rpsQ</name>
    <name evidence="8" type="ORF">GCM10011430_20210</name>
</gene>
<dbReference type="NCBIfam" id="TIGR03635">
    <property type="entry name" value="uS17_bact"/>
    <property type="match status" value="1"/>
</dbReference>
<keyword evidence="3 6" id="KW-0694">RNA-binding</keyword>
<dbReference type="PANTHER" id="PTHR10744:SF1">
    <property type="entry name" value="SMALL RIBOSOMAL SUBUNIT PROTEIN US17M"/>
    <property type="match status" value="1"/>
</dbReference>
<dbReference type="HAMAP" id="MF_01345_B">
    <property type="entry name" value="Ribosomal_uS17_B"/>
    <property type="match status" value="1"/>
</dbReference>
<dbReference type="PRINTS" id="PR00973">
    <property type="entry name" value="RIBOSOMALS17"/>
</dbReference>
<evidence type="ECO:0000313" key="8">
    <source>
        <dbReference type="EMBL" id="GGI54847.1"/>
    </source>
</evidence>
<evidence type="ECO:0000256" key="2">
    <source>
        <dbReference type="ARBA" id="ARBA00022730"/>
    </source>
</evidence>
<dbReference type="Proteomes" id="UP000627205">
    <property type="component" value="Unassembled WGS sequence"/>
</dbReference>
<organism evidence="8 9">
    <name type="scientific">Oxalicibacterium solurbis</name>
    <dbReference type="NCBI Taxonomy" id="69280"/>
    <lineage>
        <taxon>Bacteria</taxon>
        <taxon>Pseudomonadati</taxon>
        <taxon>Pseudomonadota</taxon>
        <taxon>Betaproteobacteria</taxon>
        <taxon>Burkholderiales</taxon>
        <taxon>Oxalobacteraceae</taxon>
        <taxon>Oxalicibacterium</taxon>
    </lineage>
</organism>
<comment type="function">
    <text evidence="6">One of the primary rRNA binding proteins, it binds specifically to the 5'-end of 16S ribosomal RNA.</text>
</comment>
<keyword evidence="5 6" id="KW-0687">Ribonucleoprotein</keyword>
<dbReference type="PROSITE" id="PS00056">
    <property type="entry name" value="RIBOSOMAL_S17"/>
    <property type="match status" value="1"/>
</dbReference>
<dbReference type="Gene3D" id="2.40.50.140">
    <property type="entry name" value="Nucleic acid-binding proteins"/>
    <property type="match status" value="1"/>
</dbReference>
<dbReference type="GO" id="GO:0003735">
    <property type="term" value="F:structural constituent of ribosome"/>
    <property type="evidence" value="ECO:0007669"/>
    <property type="project" value="UniProtKB-UniRule"/>
</dbReference>
<evidence type="ECO:0000256" key="4">
    <source>
        <dbReference type="ARBA" id="ARBA00022980"/>
    </source>
</evidence>
<dbReference type="Pfam" id="PF00366">
    <property type="entry name" value="Ribosomal_S17"/>
    <property type="match status" value="1"/>
</dbReference>
<reference evidence="8" key="1">
    <citation type="journal article" date="2014" name="Int. J. Syst. Evol. Microbiol.">
        <title>Complete genome sequence of Corynebacterium casei LMG S-19264T (=DSM 44701T), isolated from a smear-ripened cheese.</title>
        <authorList>
            <consortium name="US DOE Joint Genome Institute (JGI-PGF)"/>
            <person name="Walter F."/>
            <person name="Albersmeier A."/>
            <person name="Kalinowski J."/>
            <person name="Ruckert C."/>
        </authorList>
    </citation>
    <scope>NUCLEOTIDE SEQUENCE</scope>
    <source>
        <strain evidence="8">CCM 7664</strain>
    </source>
</reference>
<sequence>MNDQVKQALRRTLVGKVVSDKMDKTVTVLIEHRVKHPLYGKIIMRSKKYHAHNEGNQAKAGDTVEIQEGRPISKTKAWSVTRVVQTAQIV</sequence>
<dbReference type="InterPro" id="IPR019984">
    <property type="entry name" value="Ribosomal_uS17_bact/chlr"/>
</dbReference>
<dbReference type="RefSeq" id="WP_188421357.1">
    <property type="nucleotide sequence ID" value="NZ_BMDP01000003.1"/>
</dbReference>
<dbReference type="GO" id="GO:0019843">
    <property type="term" value="F:rRNA binding"/>
    <property type="evidence" value="ECO:0007669"/>
    <property type="project" value="UniProtKB-UniRule"/>
</dbReference>
<comment type="subunit">
    <text evidence="6">Part of the 30S ribosomal subunit.</text>
</comment>